<dbReference type="CDD" id="cd01948">
    <property type="entry name" value="EAL"/>
    <property type="match status" value="1"/>
</dbReference>
<feature type="coiled-coil region" evidence="1">
    <location>
        <begin position="62"/>
        <end position="89"/>
    </location>
</feature>
<dbReference type="SMART" id="SM00086">
    <property type="entry name" value="PAC"/>
    <property type="match status" value="1"/>
</dbReference>
<protein>
    <submittedName>
        <fullName evidence="7">Diguanylate cyclase</fullName>
        <ecNumber evidence="7">3.1.4.52</ecNumber>
    </submittedName>
</protein>
<evidence type="ECO:0000259" key="5">
    <source>
        <dbReference type="PROSITE" id="PS50883"/>
    </source>
</evidence>
<sequence length="629" mass="71848">MLFNMNPLRIVIIYALFSVLWIYFSDHAVEYFVTNTTLFATLSTYKGFFFVFITSVLLYSLIKTKILQIESMQKKLKENEQRLEHVIQGANLGYWDWDYVHHTHIVNDIWLSFLGLKREDIDDIDTDWSNRIHPDDQMIANNAIENTIRNNKPYVIEFRMRHQNGHWVWIEGSGAVVERDKMGAALRLAGTHRDISDRKNAQQEVLFLALNDPLTKLPNRVFLKQELEKRLVNEPALSFIFLDLDRFKTINDMYGHTLGDKVIQLVAERFLSCLSETDFMSRVGGDEFVILTNGHLHVEALCEKLANSLTVPLDVAIEHFKVTTSMGVACCPQDGKSFESLLKNADTAMYEAKKMSSKKCYAFYTSSMTEHLLNVSKLDNDLKEAIDNDELIVCFQPEVNLYTNKITGLEALVRWQHPINGMMMPDSFIARAEETRLIIPLGLLIFKKVLEQLNTWSQQNLFEDVIVAINISSVQIEEDDFVEKIEAIRENVGVSALTIELEVTESCFMSNPKQFAITLQKLENLGYKISIDDFGTGYSSLSYLKQLPLHKLKIDRSFIKDLPEAKDDQAIAKAIIALGKTLELEVLAEGVETQAQKAFLIENGCDSMQGFLFAKPMSAEAWETSLDQN</sequence>
<dbReference type="OrthoDB" id="5372181at2"/>
<dbReference type="Proteomes" id="UP000217349">
    <property type="component" value="Chromosome"/>
</dbReference>
<keyword evidence="7" id="KW-0378">Hydrolase</keyword>
<dbReference type="Pfam" id="PF00990">
    <property type="entry name" value="GGDEF"/>
    <property type="match status" value="1"/>
</dbReference>
<dbReference type="InterPro" id="IPR001633">
    <property type="entry name" value="EAL_dom"/>
</dbReference>
<dbReference type="SUPFAM" id="SSF55785">
    <property type="entry name" value="PYP-like sensor domain (PAS domain)"/>
    <property type="match status" value="1"/>
</dbReference>
<dbReference type="NCBIfam" id="TIGR00254">
    <property type="entry name" value="GGDEF"/>
    <property type="match status" value="1"/>
</dbReference>
<dbReference type="InterPro" id="IPR001610">
    <property type="entry name" value="PAC"/>
</dbReference>
<keyword evidence="2" id="KW-0812">Transmembrane</keyword>
<accession>A0A290HEU6</accession>
<organism evidence="7 8">
    <name type="scientific">Sulfurospirillum diekertiae</name>
    <dbReference type="NCBI Taxonomy" id="1854492"/>
    <lineage>
        <taxon>Bacteria</taxon>
        <taxon>Pseudomonadati</taxon>
        <taxon>Campylobacterota</taxon>
        <taxon>Epsilonproteobacteria</taxon>
        <taxon>Campylobacterales</taxon>
        <taxon>Sulfurospirillaceae</taxon>
        <taxon>Sulfurospirillum</taxon>
    </lineage>
</organism>
<keyword evidence="2" id="KW-1133">Transmembrane helix</keyword>
<evidence type="ECO:0000259" key="6">
    <source>
        <dbReference type="PROSITE" id="PS50887"/>
    </source>
</evidence>
<dbReference type="NCBIfam" id="TIGR00229">
    <property type="entry name" value="sensory_box"/>
    <property type="match status" value="1"/>
</dbReference>
<feature type="transmembrane region" description="Helical" evidence="2">
    <location>
        <begin position="44"/>
        <end position="62"/>
    </location>
</feature>
<dbReference type="GO" id="GO:0071111">
    <property type="term" value="F:cyclic-guanylate-specific phosphodiesterase activity"/>
    <property type="evidence" value="ECO:0007669"/>
    <property type="project" value="UniProtKB-EC"/>
</dbReference>
<dbReference type="CDD" id="cd01949">
    <property type="entry name" value="GGDEF"/>
    <property type="match status" value="1"/>
</dbReference>
<dbReference type="AlphaFoldDB" id="A0A290HEU6"/>
<evidence type="ECO:0000256" key="2">
    <source>
        <dbReference type="SAM" id="Phobius"/>
    </source>
</evidence>
<dbReference type="Pfam" id="PF00563">
    <property type="entry name" value="EAL"/>
    <property type="match status" value="1"/>
</dbReference>
<evidence type="ECO:0000259" key="3">
    <source>
        <dbReference type="PROSITE" id="PS50112"/>
    </source>
</evidence>
<dbReference type="EMBL" id="CP023275">
    <property type="protein sequence ID" value="ATB69935.1"/>
    <property type="molecule type" value="Genomic_DNA"/>
</dbReference>
<evidence type="ECO:0000259" key="4">
    <source>
        <dbReference type="PROSITE" id="PS50113"/>
    </source>
</evidence>
<evidence type="ECO:0000313" key="7">
    <source>
        <dbReference type="EMBL" id="ATB69935.1"/>
    </source>
</evidence>
<dbReference type="SMART" id="SM00267">
    <property type="entry name" value="GGDEF"/>
    <property type="match status" value="1"/>
</dbReference>
<dbReference type="SMART" id="SM00052">
    <property type="entry name" value="EAL"/>
    <property type="match status" value="1"/>
</dbReference>
<feature type="domain" description="GGDEF" evidence="6">
    <location>
        <begin position="235"/>
        <end position="366"/>
    </location>
</feature>
<dbReference type="InterPro" id="IPR035919">
    <property type="entry name" value="EAL_sf"/>
</dbReference>
<feature type="domain" description="PAC" evidence="4">
    <location>
        <begin position="154"/>
        <end position="207"/>
    </location>
</feature>
<proteinExistence type="predicted"/>
<dbReference type="Gene3D" id="3.30.70.270">
    <property type="match status" value="1"/>
</dbReference>
<dbReference type="PROSITE" id="PS50112">
    <property type="entry name" value="PAS"/>
    <property type="match status" value="1"/>
</dbReference>
<dbReference type="Pfam" id="PF08447">
    <property type="entry name" value="PAS_3"/>
    <property type="match status" value="1"/>
</dbReference>
<gene>
    <name evidence="7" type="ORF">SJPD1_1830</name>
</gene>
<dbReference type="PROSITE" id="PS50113">
    <property type="entry name" value="PAC"/>
    <property type="match status" value="1"/>
</dbReference>
<keyword evidence="1" id="KW-0175">Coiled coil</keyword>
<dbReference type="EC" id="3.1.4.52" evidence="7"/>
<dbReference type="SMART" id="SM00091">
    <property type="entry name" value="PAS"/>
    <property type="match status" value="1"/>
</dbReference>
<dbReference type="InterPro" id="IPR029787">
    <property type="entry name" value="Nucleotide_cyclase"/>
</dbReference>
<evidence type="ECO:0000256" key="1">
    <source>
        <dbReference type="SAM" id="Coils"/>
    </source>
</evidence>
<dbReference type="InterPro" id="IPR000014">
    <property type="entry name" value="PAS"/>
</dbReference>
<dbReference type="InterPro" id="IPR000700">
    <property type="entry name" value="PAS-assoc_C"/>
</dbReference>
<dbReference type="PROSITE" id="PS50887">
    <property type="entry name" value="GGDEF"/>
    <property type="match status" value="1"/>
</dbReference>
<dbReference type="PANTHER" id="PTHR44757:SF2">
    <property type="entry name" value="BIOFILM ARCHITECTURE MAINTENANCE PROTEIN MBAA"/>
    <property type="match status" value="1"/>
</dbReference>
<feature type="transmembrane region" description="Helical" evidence="2">
    <location>
        <begin position="7"/>
        <end position="24"/>
    </location>
</feature>
<dbReference type="CDD" id="cd00130">
    <property type="entry name" value="PAS"/>
    <property type="match status" value="1"/>
</dbReference>
<feature type="domain" description="EAL" evidence="5">
    <location>
        <begin position="375"/>
        <end position="629"/>
    </location>
</feature>
<dbReference type="RefSeq" id="WP_096046874.1">
    <property type="nucleotide sequence ID" value="NZ_CP023275.1"/>
</dbReference>
<evidence type="ECO:0000313" key="8">
    <source>
        <dbReference type="Proteomes" id="UP000217349"/>
    </source>
</evidence>
<dbReference type="SUPFAM" id="SSF141868">
    <property type="entry name" value="EAL domain-like"/>
    <property type="match status" value="1"/>
</dbReference>
<dbReference type="KEGG" id="sulj:SJPD1_1830"/>
<reference evidence="8" key="1">
    <citation type="submission" date="2017-09" db="EMBL/GenBank/DDBJ databases">
        <title>The complete genome of Sulfurospirillum sp. JPD-1.</title>
        <authorList>
            <person name="Goris T."/>
        </authorList>
    </citation>
    <scope>NUCLEOTIDE SEQUENCE [LARGE SCALE GENOMIC DNA]</scope>
    <source>
        <strain evidence="8">JPD-1</strain>
    </source>
</reference>
<dbReference type="InterPro" id="IPR035965">
    <property type="entry name" value="PAS-like_dom_sf"/>
</dbReference>
<dbReference type="InterPro" id="IPR043128">
    <property type="entry name" value="Rev_trsase/Diguanyl_cyclase"/>
</dbReference>
<name>A0A290HEU6_9BACT</name>
<dbReference type="PANTHER" id="PTHR44757">
    <property type="entry name" value="DIGUANYLATE CYCLASE DGCP"/>
    <property type="match status" value="1"/>
</dbReference>
<feature type="domain" description="PAS" evidence="3">
    <location>
        <begin position="79"/>
        <end position="151"/>
    </location>
</feature>
<dbReference type="InterPro" id="IPR013655">
    <property type="entry name" value="PAS_fold_3"/>
</dbReference>
<dbReference type="SUPFAM" id="SSF55073">
    <property type="entry name" value="Nucleotide cyclase"/>
    <property type="match status" value="1"/>
</dbReference>
<keyword evidence="2" id="KW-0472">Membrane</keyword>
<dbReference type="InterPro" id="IPR052155">
    <property type="entry name" value="Biofilm_reg_signaling"/>
</dbReference>
<dbReference type="Gene3D" id="3.30.450.20">
    <property type="entry name" value="PAS domain"/>
    <property type="match status" value="1"/>
</dbReference>
<dbReference type="PROSITE" id="PS50883">
    <property type="entry name" value="EAL"/>
    <property type="match status" value="1"/>
</dbReference>
<dbReference type="Gene3D" id="3.20.20.450">
    <property type="entry name" value="EAL domain"/>
    <property type="match status" value="1"/>
</dbReference>
<dbReference type="InterPro" id="IPR000160">
    <property type="entry name" value="GGDEF_dom"/>
</dbReference>